<dbReference type="EMBL" id="NAJQ01000187">
    <property type="protein sequence ID" value="TKA75619.1"/>
    <property type="molecule type" value="Genomic_DNA"/>
</dbReference>
<dbReference type="SUPFAM" id="SSF57959">
    <property type="entry name" value="Leucine zipper domain"/>
    <property type="match status" value="1"/>
</dbReference>
<comment type="subcellular location">
    <subcellularLocation>
        <location evidence="2">Cytoplasm</location>
    </subcellularLocation>
    <subcellularLocation>
        <location evidence="1">Nucleus</location>
    </subcellularLocation>
</comment>
<keyword evidence="3" id="KW-0539">Nucleus</keyword>
<comment type="caution">
    <text evidence="6">The sequence shown here is derived from an EMBL/GenBank/DDBJ whole genome shotgun (WGS) entry which is preliminary data.</text>
</comment>
<dbReference type="PANTHER" id="PTHR40621">
    <property type="entry name" value="TRANSCRIPTION FACTOR KAPC-RELATED"/>
    <property type="match status" value="1"/>
</dbReference>
<dbReference type="PROSITE" id="PS50217">
    <property type="entry name" value="BZIP"/>
    <property type="match status" value="1"/>
</dbReference>
<dbReference type="OrthoDB" id="4940293at2759"/>
<reference evidence="6 7" key="1">
    <citation type="submission" date="2017-03" db="EMBL/GenBank/DDBJ databases">
        <title>Genomes of endolithic fungi from Antarctica.</title>
        <authorList>
            <person name="Coleine C."/>
            <person name="Masonjones S."/>
            <person name="Stajich J.E."/>
        </authorList>
    </citation>
    <scope>NUCLEOTIDE SEQUENCE [LARGE SCALE GENOMIC DNA]</scope>
    <source>
        <strain evidence="6 7">CCFEE 5184</strain>
    </source>
</reference>
<dbReference type="Pfam" id="PF00170">
    <property type="entry name" value="bZIP_1"/>
    <property type="match status" value="1"/>
</dbReference>
<dbReference type="GO" id="GO:0005737">
    <property type="term" value="C:cytoplasm"/>
    <property type="evidence" value="ECO:0007669"/>
    <property type="project" value="UniProtKB-SubCell"/>
</dbReference>
<dbReference type="InterPro" id="IPR013910">
    <property type="entry name" value="TF_PAP1"/>
</dbReference>
<evidence type="ECO:0000313" key="7">
    <source>
        <dbReference type="Proteomes" id="UP000309340"/>
    </source>
</evidence>
<dbReference type="InterPro" id="IPR004827">
    <property type="entry name" value="bZIP"/>
</dbReference>
<dbReference type="InterPro" id="IPR046347">
    <property type="entry name" value="bZIP_sf"/>
</dbReference>
<dbReference type="AlphaFoldDB" id="A0A4V5NI54"/>
<evidence type="ECO:0000256" key="4">
    <source>
        <dbReference type="SAM" id="MobiDB-lite"/>
    </source>
</evidence>
<proteinExistence type="predicted"/>
<sequence>MDNMDYNYFASTVQQPYQYLGFGADAGLLSGVSNDGSIPTPSPENPLDTNAFLSGSFDYAAFDSSLGHGTGLTPLPTNSASPPAQQLSLLPNSSVDSGLGLDMDNEQQGRRSSSEEKDSITPAQSRRKAQNRAAQRAFRERKERHVRDLEAKLNLLTTTTSSLQSDNERLKLMLQRAQTENEILRATAASSPTANHPPGFVDDPSLLPQHSRQSKRSPASIEEPRFDTARLANGLLSSSSTSPSKFGSPSGSEGQLLSASATWDLLQSHPLYLSGAVDIGEVCERLKNMAKCDGMGPMFEEEEVRKVIEEVGRSGGDELI</sequence>
<dbReference type="PROSITE" id="PS00036">
    <property type="entry name" value="BZIP_BASIC"/>
    <property type="match status" value="1"/>
</dbReference>
<keyword evidence="7" id="KW-1185">Reference proteome</keyword>
<dbReference type="GO" id="GO:0001228">
    <property type="term" value="F:DNA-binding transcription activator activity, RNA polymerase II-specific"/>
    <property type="evidence" value="ECO:0007669"/>
    <property type="project" value="TreeGrafter"/>
</dbReference>
<evidence type="ECO:0000256" key="3">
    <source>
        <dbReference type="ARBA" id="ARBA00023242"/>
    </source>
</evidence>
<feature type="domain" description="BZIP" evidence="5">
    <location>
        <begin position="121"/>
        <end position="184"/>
    </location>
</feature>
<organism evidence="6 7">
    <name type="scientific">Friedmanniomyces simplex</name>
    <dbReference type="NCBI Taxonomy" id="329884"/>
    <lineage>
        <taxon>Eukaryota</taxon>
        <taxon>Fungi</taxon>
        <taxon>Dikarya</taxon>
        <taxon>Ascomycota</taxon>
        <taxon>Pezizomycotina</taxon>
        <taxon>Dothideomycetes</taxon>
        <taxon>Dothideomycetidae</taxon>
        <taxon>Mycosphaerellales</taxon>
        <taxon>Teratosphaeriaceae</taxon>
        <taxon>Friedmanniomyces</taxon>
    </lineage>
</organism>
<evidence type="ECO:0000256" key="1">
    <source>
        <dbReference type="ARBA" id="ARBA00004123"/>
    </source>
</evidence>
<name>A0A4V5NI54_9PEZI</name>
<dbReference type="GO" id="GO:0090575">
    <property type="term" value="C:RNA polymerase II transcription regulator complex"/>
    <property type="evidence" value="ECO:0007669"/>
    <property type="project" value="TreeGrafter"/>
</dbReference>
<feature type="region of interest" description="Disordered" evidence="4">
    <location>
        <begin position="189"/>
        <end position="225"/>
    </location>
</feature>
<dbReference type="CDD" id="cd14688">
    <property type="entry name" value="bZIP_YAP"/>
    <property type="match status" value="1"/>
</dbReference>
<dbReference type="Gene3D" id="1.10.238.100">
    <property type="entry name" value="YAP1 redox domain. Chain B"/>
    <property type="match status" value="1"/>
</dbReference>
<feature type="compositionally biased region" description="Basic and acidic residues" evidence="4">
    <location>
        <begin position="107"/>
        <end position="119"/>
    </location>
</feature>
<dbReference type="STRING" id="329884.A0A4V5NI54"/>
<dbReference type="PANTHER" id="PTHR40621:SF8">
    <property type="entry name" value="AP-1-LIKE TRANSCRIPTION FACTOR YAP3"/>
    <property type="match status" value="1"/>
</dbReference>
<dbReference type="InterPro" id="IPR050936">
    <property type="entry name" value="AP-1-like"/>
</dbReference>
<dbReference type="SMART" id="SM00338">
    <property type="entry name" value="BRLZ"/>
    <property type="match status" value="1"/>
</dbReference>
<evidence type="ECO:0000256" key="2">
    <source>
        <dbReference type="ARBA" id="ARBA00004496"/>
    </source>
</evidence>
<dbReference type="Proteomes" id="UP000309340">
    <property type="component" value="Unassembled WGS sequence"/>
</dbReference>
<gene>
    <name evidence="6" type="ORF">B0A55_04890</name>
</gene>
<dbReference type="InterPro" id="IPR023167">
    <property type="entry name" value="Yap1_redox_dom_sf"/>
</dbReference>
<accession>A0A4V5NI54</accession>
<dbReference type="GO" id="GO:0000976">
    <property type="term" value="F:transcription cis-regulatory region binding"/>
    <property type="evidence" value="ECO:0007669"/>
    <property type="project" value="InterPro"/>
</dbReference>
<dbReference type="Gene3D" id="1.20.5.170">
    <property type="match status" value="1"/>
</dbReference>
<dbReference type="GO" id="GO:0033554">
    <property type="term" value="P:cellular response to stress"/>
    <property type="evidence" value="ECO:0007669"/>
    <property type="project" value="UniProtKB-ARBA"/>
</dbReference>
<evidence type="ECO:0000259" key="5">
    <source>
        <dbReference type="PROSITE" id="PS50217"/>
    </source>
</evidence>
<protein>
    <recommendedName>
        <fullName evidence="5">BZIP domain-containing protein</fullName>
    </recommendedName>
</protein>
<dbReference type="Pfam" id="PF08601">
    <property type="entry name" value="PAP1"/>
    <property type="match status" value="1"/>
</dbReference>
<dbReference type="SUPFAM" id="SSF111430">
    <property type="entry name" value="YAP1 redox domain"/>
    <property type="match status" value="1"/>
</dbReference>
<feature type="compositionally biased region" description="Polar residues" evidence="4">
    <location>
        <begin position="75"/>
        <end position="96"/>
    </location>
</feature>
<evidence type="ECO:0000313" key="6">
    <source>
        <dbReference type="EMBL" id="TKA75619.1"/>
    </source>
</evidence>
<feature type="region of interest" description="Disordered" evidence="4">
    <location>
        <begin position="73"/>
        <end position="145"/>
    </location>
</feature>